<dbReference type="InterPro" id="IPR000073">
    <property type="entry name" value="AB_hydrolase_1"/>
</dbReference>
<name>A0ABU2FQX6_9EURY</name>
<accession>A0ABU2FQX6</accession>
<organism evidence="2 3">
    <name type="scientific">Haloarcula onubensis</name>
    <dbReference type="NCBI Taxonomy" id="2950539"/>
    <lineage>
        <taxon>Archaea</taxon>
        <taxon>Methanobacteriati</taxon>
        <taxon>Methanobacteriota</taxon>
        <taxon>Stenosarchaea group</taxon>
        <taxon>Halobacteria</taxon>
        <taxon>Halobacteriales</taxon>
        <taxon>Haloarculaceae</taxon>
        <taxon>Haloarcula</taxon>
    </lineage>
</organism>
<dbReference type="PRINTS" id="PR00111">
    <property type="entry name" value="ABHYDROLASE"/>
</dbReference>
<reference evidence="2 3" key="1">
    <citation type="submission" date="2022-06" db="EMBL/GenBank/DDBJ databases">
        <title>Halomicroarcula sp. a new haloarchaeum isolate from saline soil.</title>
        <authorList>
            <person name="Strakova D."/>
            <person name="Galisteo C."/>
            <person name="Sanchez-Porro C."/>
            <person name="Ventosa A."/>
        </authorList>
    </citation>
    <scope>NUCLEOTIDE SEQUENCE [LARGE SCALE GENOMIC DNA]</scope>
    <source>
        <strain evidence="2 3">S3CR25-11</strain>
    </source>
</reference>
<dbReference type="GO" id="GO:0016787">
    <property type="term" value="F:hydrolase activity"/>
    <property type="evidence" value="ECO:0007669"/>
    <property type="project" value="UniProtKB-KW"/>
</dbReference>
<dbReference type="InterPro" id="IPR029058">
    <property type="entry name" value="AB_hydrolase_fold"/>
</dbReference>
<dbReference type="RefSeq" id="WP_310900487.1">
    <property type="nucleotide sequence ID" value="NZ_JAMQOS010000003.1"/>
</dbReference>
<dbReference type="EMBL" id="JAMQOS010000003">
    <property type="protein sequence ID" value="MDS0282656.1"/>
    <property type="molecule type" value="Genomic_DNA"/>
</dbReference>
<dbReference type="Proteomes" id="UP001268864">
    <property type="component" value="Unassembled WGS sequence"/>
</dbReference>
<proteinExistence type="predicted"/>
<sequence length="290" mass="30566">MRHDDPTSDRGAGPFASLYDRARESLLTVDTTETTVETSAGQTAVLQAGDPTAPPLVVLQGGNVTAPVTLAWVQRLADEYRLLAPETPGEPARTRTEPPASYGRWVTDVFDGLCIDRAPAVGISHGGGVLLEAAAHAPDRIAAAALVVPAGFGVSPSLSLARVVGLSLLYRLRPSERVLDAALSPLFTESVDGVAPVVRETVATALRTADLRAEFPGPEGPQALARFDAPTLVAGAGRDPFFPAAWLHERAGEYLPGATHRTLARERHFLSPTGQASVVSQCRSLLRDVS</sequence>
<keyword evidence="3" id="KW-1185">Reference proteome</keyword>
<dbReference type="Gene3D" id="3.40.50.1820">
    <property type="entry name" value="alpha/beta hydrolase"/>
    <property type="match status" value="1"/>
</dbReference>
<dbReference type="SUPFAM" id="SSF53474">
    <property type="entry name" value="alpha/beta-Hydrolases"/>
    <property type="match status" value="1"/>
</dbReference>
<comment type="caution">
    <text evidence="2">The sequence shown here is derived from an EMBL/GenBank/DDBJ whole genome shotgun (WGS) entry which is preliminary data.</text>
</comment>
<keyword evidence="2" id="KW-0378">Hydrolase</keyword>
<feature type="domain" description="AB hydrolase-1" evidence="1">
    <location>
        <begin position="73"/>
        <end position="260"/>
    </location>
</feature>
<evidence type="ECO:0000313" key="2">
    <source>
        <dbReference type="EMBL" id="MDS0282656.1"/>
    </source>
</evidence>
<evidence type="ECO:0000313" key="3">
    <source>
        <dbReference type="Proteomes" id="UP001268864"/>
    </source>
</evidence>
<evidence type="ECO:0000259" key="1">
    <source>
        <dbReference type="Pfam" id="PF12697"/>
    </source>
</evidence>
<gene>
    <name evidence="2" type="ORF">NDI86_11015</name>
</gene>
<dbReference type="Pfam" id="PF12697">
    <property type="entry name" value="Abhydrolase_6"/>
    <property type="match status" value="1"/>
</dbReference>
<protein>
    <submittedName>
        <fullName evidence="2">Alpha/beta hydrolase</fullName>
    </submittedName>
</protein>